<evidence type="ECO:0008006" key="4">
    <source>
        <dbReference type="Google" id="ProtNLM"/>
    </source>
</evidence>
<comment type="caution">
    <text evidence="2">The sequence shown here is derived from an EMBL/GenBank/DDBJ whole genome shotgun (WGS) entry which is preliminary data.</text>
</comment>
<evidence type="ECO:0000313" key="2">
    <source>
        <dbReference type="EMBL" id="TVY21452.1"/>
    </source>
</evidence>
<dbReference type="PANTHER" id="PTHR28110">
    <property type="entry name" value="TRANSMEMBRANE PROTEIN"/>
    <property type="match status" value="1"/>
</dbReference>
<feature type="chain" id="PRO_5035886028" description="DUF218 domain-containing protein" evidence="1">
    <location>
        <begin position="28"/>
        <end position="264"/>
    </location>
</feature>
<dbReference type="Proteomes" id="UP000469559">
    <property type="component" value="Unassembled WGS sequence"/>
</dbReference>
<gene>
    <name evidence="2" type="ORF">LARI1_G000588</name>
</gene>
<evidence type="ECO:0000313" key="3">
    <source>
        <dbReference type="Proteomes" id="UP000469559"/>
    </source>
</evidence>
<sequence length="264" mass="29983">MTSHNTLPTHLILVCCHAIYLGGPTHGTSESEWLLAPFQANETPTFTSHITTALALLSSTPSALLIFSGSSTRSETRKSEARSYLDLCVDNGFWGYGELRGRVLLEERALDSFANLVFGVVGFWRAVGEWPEMVTLVGHGFKEGRFLELHVLAMRWPRERVRFVGVDPEYMVEDSAGFDAERCESVRRGERERGFGEWEKDLMGRGERLRGKRRERNPWKVSQLFFESEEEREKSGVKSEVLRGEVVEEVLVEGRQPWEGTISV</sequence>
<dbReference type="PANTHER" id="PTHR28110:SF1">
    <property type="entry name" value="TRANSMEMBRANE PROTEIN"/>
    <property type="match status" value="1"/>
</dbReference>
<name>A0A8T9BU28_9HELO</name>
<feature type="signal peptide" evidence="1">
    <location>
        <begin position="1"/>
        <end position="27"/>
    </location>
</feature>
<evidence type="ECO:0000256" key="1">
    <source>
        <dbReference type="SAM" id="SignalP"/>
    </source>
</evidence>
<dbReference type="AlphaFoldDB" id="A0A8T9BU28"/>
<dbReference type="OrthoDB" id="4347at2759"/>
<accession>A0A8T9BU28</accession>
<organism evidence="2 3">
    <name type="scientific">Lachnellula arida</name>
    <dbReference type="NCBI Taxonomy" id="1316785"/>
    <lineage>
        <taxon>Eukaryota</taxon>
        <taxon>Fungi</taxon>
        <taxon>Dikarya</taxon>
        <taxon>Ascomycota</taxon>
        <taxon>Pezizomycotina</taxon>
        <taxon>Leotiomycetes</taxon>
        <taxon>Helotiales</taxon>
        <taxon>Lachnaceae</taxon>
        <taxon>Lachnellula</taxon>
    </lineage>
</organism>
<keyword evidence="1" id="KW-0732">Signal</keyword>
<reference evidence="2 3" key="1">
    <citation type="submission" date="2018-05" db="EMBL/GenBank/DDBJ databases">
        <title>Whole genome sequencing for identification of molecular markers to develop diagnostic detection tools for the regulated plant pathogen Lachnellula willkommii.</title>
        <authorList>
            <person name="Giroux E."/>
            <person name="Bilodeau G."/>
        </authorList>
    </citation>
    <scope>NUCLEOTIDE SEQUENCE [LARGE SCALE GENOMIC DNA]</scope>
    <source>
        <strain evidence="2 3">CBS 203.66</strain>
    </source>
</reference>
<keyword evidence="3" id="KW-1185">Reference proteome</keyword>
<proteinExistence type="predicted"/>
<dbReference type="GO" id="GO:0005737">
    <property type="term" value="C:cytoplasm"/>
    <property type="evidence" value="ECO:0007669"/>
    <property type="project" value="TreeGrafter"/>
</dbReference>
<dbReference type="EMBL" id="QGMF01000015">
    <property type="protein sequence ID" value="TVY21452.1"/>
    <property type="molecule type" value="Genomic_DNA"/>
</dbReference>
<dbReference type="InterPro" id="IPR055323">
    <property type="entry name" value="C57A10.07/YOR238W"/>
</dbReference>
<protein>
    <recommendedName>
        <fullName evidence="4">DUF218 domain-containing protein</fullName>
    </recommendedName>
</protein>